<feature type="compositionally biased region" description="Low complexity" evidence="5">
    <location>
        <begin position="481"/>
        <end position="510"/>
    </location>
</feature>
<feature type="transmembrane region" description="Helical" evidence="6">
    <location>
        <begin position="213"/>
        <end position="232"/>
    </location>
</feature>
<keyword evidence="9" id="KW-1185">Reference proteome</keyword>
<dbReference type="Pfam" id="PF01740">
    <property type="entry name" value="STAS"/>
    <property type="match status" value="1"/>
</dbReference>
<comment type="caution">
    <text evidence="8">The sequence shown here is derived from an EMBL/GenBank/DDBJ whole genome shotgun (WGS) entry which is preliminary data.</text>
</comment>
<evidence type="ECO:0000256" key="5">
    <source>
        <dbReference type="SAM" id="MobiDB-lite"/>
    </source>
</evidence>
<dbReference type="EMBL" id="CAOQHR010000013">
    <property type="protein sequence ID" value="CAI6342222.1"/>
    <property type="molecule type" value="Genomic_DNA"/>
</dbReference>
<feature type="transmembrane region" description="Helical" evidence="6">
    <location>
        <begin position="139"/>
        <end position="163"/>
    </location>
</feature>
<keyword evidence="4 6" id="KW-0472">Membrane</keyword>
<reference evidence="8" key="1">
    <citation type="submission" date="2023-01" db="EMBL/GenBank/DDBJ databases">
        <authorList>
            <person name="Van Ghelder C."/>
            <person name="Rancurel C."/>
        </authorList>
    </citation>
    <scope>NUCLEOTIDE SEQUENCE</scope>
    <source>
        <strain evidence="8">CNCM I-4278</strain>
    </source>
</reference>
<dbReference type="Pfam" id="PF00916">
    <property type="entry name" value="Sulfate_transp"/>
    <property type="match status" value="1"/>
</dbReference>
<dbReference type="OrthoDB" id="288203at2759"/>
<dbReference type="NCBIfam" id="TIGR00815">
    <property type="entry name" value="sulP"/>
    <property type="match status" value="1"/>
</dbReference>
<evidence type="ECO:0000256" key="3">
    <source>
        <dbReference type="ARBA" id="ARBA00022989"/>
    </source>
</evidence>
<feature type="domain" description="STAS" evidence="7">
    <location>
        <begin position="524"/>
        <end position="654"/>
    </location>
</feature>
<dbReference type="AlphaFoldDB" id="A0A9W4UW17"/>
<feature type="transmembrane region" description="Helical" evidence="6">
    <location>
        <begin position="57"/>
        <end position="77"/>
    </location>
</feature>
<evidence type="ECO:0000313" key="9">
    <source>
        <dbReference type="Proteomes" id="UP001152607"/>
    </source>
</evidence>
<dbReference type="SUPFAM" id="SSF52091">
    <property type="entry name" value="SpoIIaa-like"/>
    <property type="match status" value="1"/>
</dbReference>
<feature type="transmembrane region" description="Helical" evidence="6">
    <location>
        <begin position="170"/>
        <end position="193"/>
    </location>
</feature>
<keyword evidence="3 6" id="KW-1133">Transmembrane helix</keyword>
<feature type="transmembrane region" description="Helical" evidence="6">
    <location>
        <begin position="244"/>
        <end position="267"/>
    </location>
</feature>
<gene>
    <name evidence="8" type="ORF">PDIGIT_LOCUS15427</name>
</gene>
<feature type="transmembrane region" description="Helical" evidence="6">
    <location>
        <begin position="374"/>
        <end position="395"/>
    </location>
</feature>
<name>A0A9W4UW17_9PLEO</name>
<accession>A0A9W4UW17</accession>
<comment type="subcellular location">
    <subcellularLocation>
        <location evidence="1">Membrane</location>
        <topology evidence="1">Multi-pass membrane protein</topology>
    </subcellularLocation>
</comment>
<evidence type="ECO:0000259" key="7">
    <source>
        <dbReference type="PROSITE" id="PS50801"/>
    </source>
</evidence>
<dbReference type="InterPro" id="IPR011547">
    <property type="entry name" value="SLC26A/SulP_dom"/>
</dbReference>
<dbReference type="GO" id="GO:0055085">
    <property type="term" value="P:transmembrane transport"/>
    <property type="evidence" value="ECO:0007669"/>
    <property type="project" value="InterPro"/>
</dbReference>
<dbReference type="InterPro" id="IPR001902">
    <property type="entry name" value="SLC26A/SulP_fam"/>
</dbReference>
<evidence type="ECO:0000256" key="2">
    <source>
        <dbReference type="ARBA" id="ARBA00022692"/>
    </source>
</evidence>
<dbReference type="Gene3D" id="3.30.750.24">
    <property type="entry name" value="STAS domain"/>
    <property type="match status" value="1"/>
</dbReference>
<proteinExistence type="predicted"/>
<evidence type="ECO:0000256" key="1">
    <source>
        <dbReference type="ARBA" id="ARBA00004141"/>
    </source>
</evidence>
<dbReference type="InterPro" id="IPR036513">
    <property type="entry name" value="STAS_dom_sf"/>
</dbReference>
<protein>
    <recommendedName>
        <fullName evidence="7">STAS domain-containing protein</fullName>
    </recommendedName>
</protein>
<dbReference type="Proteomes" id="UP001152607">
    <property type="component" value="Unassembled WGS sequence"/>
</dbReference>
<evidence type="ECO:0000256" key="4">
    <source>
        <dbReference type="ARBA" id="ARBA00023136"/>
    </source>
</evidence>
<dbReference type="PROSITE" id="PS50801">
    <property type="entry name" value="STAS"/>
    <property type="match status" value="1"/>
</dbReference>
<feature type="region of interest" description="Disordered" evidence="5">
    <location>
        <begin position="478"/>
        <end position="516"/>
    </location>
</feature>
<evidence type="ECO:0000313" key="8">
    <source>
        <dbReference type="EMBL" id="CAI6342222.1"/>
    </source>
</evidence>
<organism evidence="8 9">
    <name type="scientific">Periconia digitata</name>
    <dbReference type="NCBI Taxonomy" id="1303443"/>
    <lineage>
        <taxon>Eukaryota</taxon>
        <taxon>Fungi</taxon>
        <taxon>Dikarya</taxon>
        <taxon>Ascomycota</taxon>
        <taxon>Pezizomycotina</taxon>
        <taxon>Dothideomycetes</taxon>
        <taxon>Pleosporomycetidae</taxon>
        <taxon>Pleosporales</taxon>
        <taxon>Massarineae</taxon>
        <taxon>Periconiaceae</taxon>
        <taxon>Periconia</taxon>
    </lineage>
</organism>
<dbReference type="InterPro" id="IPR002645">
    <property type="entry name" value="STAS_dom"/>
</dbReference>
<keyword evidence="2 6" id="KW-0812">Transmembrane</keyword>
<sequence>MMEHLNRFASALSQDVTLQRARRDGVRVVRALPRATSDYIIEKAPVVQWAPQYQPRWILYDVLAGITIGVLLIPQALAYAKIATIPGQYGLMSSWLPNFLYFIMGTSKDMSTGPTSLMGLLTAEIIRDFTQDGFSPQTIASTTAMCVGIWCLVVGLFKLGFLLEFVSIPVLNGFISAAGIVIMLGQIPSLFGVKVGSGTGTIIHDLFKQIPDFDGPTTGVGLGGIVLLLILQKVGEKWGKKSKALWLVGLARSAIVLVLFTGMSYGINKNRVDDPVFDLSKVKSDGINAPKMVPTTLIPRVFPRAVAPFLAATIEHLAIAKGFARRNGYVIDPAQELVYLGVTNFFNSFFSSMPVGGAMSRTAVNSATGVKSPAYGLVAGGFVVLSIFELTPALFWIPKATLAAIIVLAVWSILTSPKVFYHYWRTSLTDFTASQLAFWITLFVSTEIGIGVAVGFQLVVHILSTTFSRINRETVFPLSPPSSSQPQESAATPAGSINTTTSIDNDNNGSRGAGGSGRRVIPSGIHVFTPHVPIIFFNAFALKAQCWDLIQTYTSSPSPAALASPSSRNWSTAGQRRARLLRARAGVSTDPPTIEGVVLDLRNVAAIDTTGIVSLRDLRDDLKAYVGDNDGGRKVEVKLVGVTEGVRRRFERFGWGLVEVSRRGFESQGSVAGESVVGDSKDEGLKEYMFLEDAVWDCGSGGRRDREVVVLRESGGFKGNGDEKV</sequence>
<dbReference type="CDD" id="cd07042">
    <property type="entry name" value="STAS_SulP_like_sulfate_transporter"/>
    <property type="match status" value="1"/>
</dbReference>
<dbReference type="PANTHER" id="PTHR11814">
    <property type="entry name" value="SULFATE TRANSPORTER"/>
    <property type="match status" value="1"/>
</dbReference>
<feature type="transmembrane region" description="Helical" evidence="6">
    <location>
        <begin position="402"/>
        <end position="424"/>
    </location>
</feature>
<feature type="transmembrane region" description="Helical" evidence="6">
    <location>
        <begin position="436"/>
        <end position="463"/>
    </location>
</feature>
<dbReference type="GO" id="GO:0016020">
    <property type="term" value="C:membrane"/>
    <property type="evidence" value="ECO:0007669"/>
    <property type="project" value="UniProtKB-SubCell"/>
</dbReference>
<evidence type="ECO:0000256" key="6">
    <source>
        <dbReference type="SAM" id="Phobius"/>
    </source>
</evidence>